<evidence type="ECO:0000256" key="4">
    <source>
        <dbReference type="ARBA" id="ARBA00022614"/>
    </source>
</evidence>
<comment type="similarity">
    <text evidence="8">Belongs to the tilB family.</text>
</comment>
<dbReference type="PROSITE" id="PS51450">
    <property type="entry name" value="LRR"/>
    <property type="match status" value="3"/>
</dbReference>
<evidence type="ECO:0000259" key="9">
    <source>
        <dbReference type="Pfam" id="PF23602"/>
    </source>
</evidence>
<keyword evidence="11" id="KW-1185">Reference proteome</keyword>
<dbReference type="GO" id="GO:0005929">
    <property type="term" value="C:cilium"/>
    <property type="evidence" value="ECO:0007669"/>
    <property type="project" value="UniProtKB-SubCell"/>
</dbReference>
<evidence type="ECO:0000256" key="7">
    <source>
        <dbReference type="ARBA" id="ARBA00023273"/>
    </source>
</evidence>
<dbReference type="STRING" id="37001.A0A1A9WCC2"/>
<evidence type="ECO:0000256" key="6">
    <source>
        <dbReference type="ARBA" id="ARBA00023069"/>
    </source>
</evidence>
<dbReference type="InterPro" id="IPR001611">
    <property type="entry name" value="Leu-rich_rpt"/>
</dbReference>
<dbReference type="SUPFAM" id="SSF52058">
    <property type="entry name" value="L domain-like"/>
    <property type="match status" value="1"/>
</dbReference>
<sequence>MVKITEELVRKKSEHNELLISTLEELSLHQEDIERIEHLQNWCRNLKILLFQSNLIAKIENLFKLKNLEYLNLAVNNIERVENLEKLESLAKLDLTLNFIGELTSIESLRDNYNLKNLILTGNPCCDYPNYRKYVIATLPQLEELDGEEITLTHKLQAKPNLKEYRGIIVQYQADYAMKRDEQKLRFLEEKKNLELRMASIEDEGDKVKAFWDSKSEHCPEIRYEISKYHRLGQEKANTAKGEEMQRKDVKLFASCGRPYNMNKPQLPFKLNDEDSQYILELEVYKYLDTSYIKVDVDVNYIRVTIKGKIFQIALTEEVKPSEVVIQRSQITGQLMVKAPKLHINETLTVNSKKQVNQAGDSKRLSELKGTVNIKNICHTSEEEEIPDLI</sequence>
<reference evidence="11" key="1">
    <citation type="submission" date="2014-03" db="EMBL/GenBank/DDBJ databases">
        <authorList>
            <person name="Aksoy S."/>
            <person name="Warren W."/>
            <person name="Wilson R.K."/>
        </authorList>
    </citation>
    <scope>NUCLEOTIDE SEQUENCE [LARGE SCALE GENOMIC DNA]</scope>
    <source>
        <strain evidence="11">IAEA</strain>
    </source>
</reference>
<dbReference type="GO" id="GO:0005737">
    <property type="term" value="C:cytoplasm"/>
    <property type="evidence" value="ECO:0007669"/>
    <property type="project" value="UniProtKB-SubCell"/>
</dbReference>
<dbReference type="FunFam" id="3.80.10.10:FF:000052">
    <property type="entry name" value="Leucine rich repeat containing 6"/>
    <property type="match status" value="1"/>
</dbReference>
<dbReference type="InterPro" id="IPR032675">
    <property type="entry name" value="LRR_dom_sf"/>
</dbReference>
<dbReference type="EnsemblMetazoa" id="GBRI014290-RA">
    <property type="protein sequence ID" value="GBRI014290-PA"/>
    <property type="gene ID" value="GBRI014290"/>
</dbReference>
<comment type="subcellular location">
    <subcellularLocation>
        <location evidence="1">Cell projection</location>
        <location evidence="1">Cilium</location>
    </subcellularLocation>
    <subcellularLocation>
        <location evidence="2">Cytoplasm</location>
    </subcellularLocation>
</comment>
<evidence type="ECO:0000256" key="1">
    <source>
        <dbReference type="ARBA" id="ARBA00004138"/>
    </source>
</evidence>
<accession>A0A1A9WCC2</accession>
<keyword evidence="5" id="KW-0677">Repeat</keyword>
<keyword evidence="6" id="KW-0969">Cilium</keyword>
<dbReference type="PANTHER" id="PTHR18849">
    <property type="entry name" value="LEUCINE RICH REPEAT PROTEIN"/>
    <property type="match status" value="1"/>
</dbReference>
<dbReference type="Gene3D" id="3.80.10.10">
    <property type="entry name" value="Ribonuclease Inhibitor"/>
    <property type="match status" value="1"/>
</dbReference>
<name>A0A1A9WCC2_9MUSC</name>
<dbReference type="PANTHER" id="PTHR18849:SF0">
    <property type="entry name" value="CILIA- AND FLAGELLA-ASSOCIATED PROTEIN 410-RELATED"/>
    <property type="match status" value="1"/>
</dbReference>
<evidence type="ECO:0000256" key="5">
    <source>
        <dbReference type="ARBA" id="ARBA00022737"/>
    </source>
</evidence>
<dbReference type="SMART" id="SM00365">
    <property type="entry name" value="LRR_SD22"/>
    <property type="match status" value="3"/>
</dbReference>
<evidence type="ECO:0000313" key="10">
    <source>
        <dbReference type="EnsemblMetazoa" id="GBRI014290-PA"/>
    </source>
</evidence>
<evidence type="ECO:0000256" key="8">
    <source>
        <dbReference type="ARBA" id="ARBA00049982"/>
    </source>
</evidence>
<evidence type="ECO:0000256" key="3">
    <source>
        <dbReference type="ARBA" id="ARBA00022490"/>
    </source>
</evidence>
<evidence type="ECO:0000313" key="11">
    <source>
        <dbReference type="Proteomes" id="UP000091820"/>
    </source>
</evidence>
<dbReference type="VEuPathDB" id="VectorBase:GBRI014290"/>
<dbReference type="InterPro" id="IPR056496">
    <property type="entry name" value="CS_DNAAF11_C"/>
</dbReference>
<proteinExistence type="inferred from homology"/>
<dbReference type="Pfam" id="PF23602">
    <property type="entry name" value="CS_DNAAF11_C"/>
    <property type="match status" value="1"/>
</dbReference>
<organism evidence="10 11">
    <name type="scientific">Glossina brevipalpis</name>
    <dbReference type="NCBI Taxonomy" id="37001"/>
    <lineage>
        <taxon>Eukaryota</taxon>
        <taxon>Metazoa</taxon>
        <taxon>Ecdysozoa</taxon>
        <taxon>Arthropoda</taxon>
        <taxon>Hexapoda</taxon>
        <taxon>Insecta</taxon>
        <taxon>Pterygota</taxon>
        <taxon>Neoptera</taxon>
        <taxon>Endopterygota</taxon>
        <taxon>Diptera</taxon>
        <taxon>Brachycera</taxon>
        <taxon>Muscomorpha</taxon>
        <taxon>Hippoboscoidea</taxon>
        <taxon>Glossinidae</taxon>
        <taxon>Glossina</taxon>
    </lineage>
</organism>
<dbReference type="AlphaFoldDB" id="A0A1A9WCC2"/>
<feature type="domain" description="Dynein axonemal assembly factor 11-like CS" evidence="9">
    <location>
        <begin position="228"/>
        <end position="341"/>
    </location>
</feature>
<evidence type="ECO:0000256" key="2">
    <source>
        <dbReference type="ARBA" id="ARBA00004496"/>
    </source>
</evidence>
<dbReference type="Pfam" id="PF14580">
    <property type="entry name" value="LRR_9"/>
    <property type="match status" value="1"/>
</dbReference>
<dbReference type="Proteomes" id="UP000091820">
    <property type="component" value="Unassembled WGS sequence"/>
</dbReference>
<dbReference type="GO" id="GO:0036158">
    <property type="term" value="P:outer dynein arm assembly"/>
    <property type="evidence" value="ECO:0007669"/>
    <property type="project" value="TreeGrafter"/>
</dbReference>
<keyword evidence="4" id="KW-0433">Leucine-rich repeat</keyword>
<keyword evidence="3" id="KW-0963">Cytoplasm</keyword>
<keyword evidence="7" id="KW-0966">Cell projection</keyword>
<protein>
    <recommendedName>
        <fullName evidence="9">Dynein axonemal assembly factor 11-like CS domain-containing protein</fullName>
    </recommendedName>
</protein>
<reference evidence="10" key="2">
    <citation type="submission" date="2020-05" db="UniProtKB">
        <authorList>
            <consortium name="EnsemblMetazoa"/>
        </authorList>
    </citation>
    <scope>IDENTIFICATION</scope>
    <source>
        <strain evidence="10">IAEA</strain>
    </source>
</reference>